<evidence type="ECO:0000313" key="1">
    <source>
        <dbReference type="EMBL" id="GCL48428.1"/>
    </source>
</evidence>
<sequence length="197" mass="21980">MSKQQILFFGTDKNFLLLIQVHAVAARGLGPVELHIGSLNPQRSGGAHPFGRKCTSHTHGYLYRLPRRNLDVQRLYRLAYAFGHCSAIGGVATGQHHRELFSAKARHRVHGAHAAIERFGHGLQHQVACMVPIGVVDLFEIVNIEHEQQRGVARSRHDVDGTIQHRLEMPPVGQTRERVFLRELAQAINHALQILGG</sequence>
<gene>
    <name evidence="1" type="ORF">NIES3787_41470</name>
</gene>
<organism evidence="1 2">
    <name type="scientific">Microcystis aeruginosa NIES-3787</name>
    <dbReference type="NCBI Taxonomy" id="2517782"/>
    <lineage>
        <taxon>Bacteria</taxon>
        <taxon>Bacillati</taxon>
        <taxon>Cyanobacteriota</taxon>
        <taxon>Cyanophyceae</taxon>
        <taxon>Oscillatoriophycideae</taxon>
        <taxon>Chroococcales</taxon>
        <taxon>Microcystaceae</taxon>
        <taxon>Microcystis</taxon>
    </lineage>
</organism>
<dbReference type="EMBL" id="BJCH01000146">
    <property type="protein sequence ID" value="GCL48428.1"/>
    <property type="molecule type" value="Genomic_DNA"/>
</dbReference>
<accession>A0A6H9FYW9</accession>
<dbReference type="AlphaFoldDB" id="A0A6H9FYW9"/>
<reference evidence="1 2" key="1">
    <citation type="submission" date="2019-02" db="EMBL/GenBank/DDBJ databases">
        <title>Draft genome sequence of Arthrospira platensis NIES-3787.</title>
        <authorList>
            <person name="Yamaguchi H."/>
            <person name="Suzuki S."/>
            <person name="Kawachi M."/>
        </authorList>
    </citation>
    <scope>NUCLEOTIDE SEQUENCE [LARGE SCALE GENOMIC DNA]</scope>
    <source>
        <strain evidence="1 2">NIES-3787</strain>
    </source>
</reference>
<dbReference type="Proteomes" id="UP000438874">
    <property type="component" value="Unassembled WGS sequence"/>
</dbReference>
<protein>
    <submittedName>
        <fullName evidence="1">Uncharacterized protein</fullName>
    </submittedName>
</protein>
<name>A0A6H9FYW9_MICAE</name>
<evidence type="ECO:0000313" key="2">
    <source>
        <dbReference type="Proteomes" id="UP000438874"/>
    </source>
</evidence>
<comment type="caution">
    <text evidence="1">The sequence shown here is derived from an EMBL/GenBank/DDBJ whole genome shotgun (WGS) entry which is preliminary data.</text>
</comment>
<proteinExistence type="predicted"/>